<keyword evidence="2" id="KW-0813">Transport</keyword>
<keyword evidence="5" id="KW-0067">ATP-binding</keyword>
<organism evidence="11 12">
    <name type="scientific">Sphagnum jensenii</name>
    <dbReference type="NCBI Taxonomy" id="128206"/>
    <lineage>
        <taxon>Eukaryota</taxon>
        <taxon>Viridiplantae</taxon>
        <taxon>Streptophyta</taxon>
        <taxon>Embryophyta</taxon>
        <taxon>Bryophyta</taxon>
        <taxon>Sphagnophytina</taxon>
        <taxon>Sphagnopsida</taxon>
        <taxon>Sphagnales</taxon>
        <taxon>Sphagnaceae</taxon>
        <taxon>Sphagnum</taxon>
    </lineage>
</organism>
<accession>A0ABP1ALC9</accession>
<reference evidence="11" key="1">
    <citation type="submission" date="2024-03" db="EMBL/GenBank/DDBJ databases">
        <authorList>
            <consortium name="ELIXIR-Norway"/>
            <consortium name="Elixir Norway"/>
        </authorList>
    </citation>
    <scope>NUCLEOTIDE SEQUENCE</scope>
</reference>
<sequence length="765" mass="84442">MDTRKALITNVTRSKVVCCNTGDCTGVPKGSGRLYPYVKASQIAVGLPSPSPRNKSYELEVRDLSYKIVKLEGTPKGMLESVKAEIAQFRSKATHYVLKHVTCTARPGEILAVAGPSGAGKWTLLEVLAGRIQPSSPSSSILVNGLPMDMQRFRRISGYVMQDDALFPMLTVRETLLYSARLRLPSSVPTKEKILRVEALMTELGLSHIANTRIGNESVRGVSGGERRRVSIGVDVIHDPVVLILDEPTSGLDSAAALHVVAMLRTMAVSHNRTIILSIHQPGYQILQLIHSVLLIAHGSVVHHGPLDLLSSRLAAAGHLVPPQVNVLEYAIDAVDSLNSDQSGILLMNGNGKENNAVPDLTLQDLFQLDPSSTHHPADKVSLSPARDQQLDQKPDKVTFANSSTKEVMVLAHRFSRNIIRTRQILIVRTIQAIGAGLGLGSTYVHMGYGSRGAQERAGFLAFTLTFLLTSSIEALPMFLEERLILARETSRGAYRVSSYVLANTIVFLPFLFLLATLYVVPSYWLVGLAPNYRAFLFFLLVIWIVLITANSFVAFFSSMVSDFIMGNSLVTGFMGAFFLFSGYFISKEYMPKYWLFLHYTSLFKYPLDALLINEYTSVGHDKCFGPIYADRCLLSGEDILAASGLTGENKWVNVIIMGELLQLGIGLCQEVIMMLSLCYDCLWGACYFISGYTLHISLKRRLMASAEKMAPTKWEWADDNKEVAGMFTDHPDILDFQRIHKVASINTLVHTPPQSQVLHQVDLC</sequence>
<dbReference type="InterPro" id="IPR050352">
    <property type="entry name" value="ABCG_transporters"/>
</dbReference>
<dbReference type="SUPFAM" id="SSF52540">
    <property type="entry name" value="P-loop containing nucleoside triphosphate hydrolases"/>
    <property type="match status" value="1"/>
</dbReference>
<protein>
    <recommendedName>
        <fullName evidence="10">ABC transporter domain-containing protein</fullName>
    </recommendedName>
</protein>
<evidence type="ECO:0000256" key="1">
    <source>
        <dbReference type="ARBA" id="ARBA00004141"/>
    </source>
</evidence>
<keyword evidence="7 9" id="KW-0472">Membrane</keyword>
<dbReference type="Proteomes" id="UP001497522">
    <property type="component" value="Chromosome 13"/>
</dbReference>
<feature type="transmembrane region" description="Helical" evidence="9">
    <location>
        <begin position="426"/>
        <end position="447"/>
    </location>
</feature>
<feature type="transmembrane region" description="Helical" evidence="9">
    <location>
        <begin position="564"/>
        <end position="586"/>
    </location>
</feature>
<dbReference type="InterPro" id="IPR017871">
    <property type="entry name" value="ABC_transporter-like_CS"/>
</dbReference>
<feature type="transmembrane region" description="Helical" evidence="9">
    <location>
        <begin position="501"/>
        <end position="521"/>
    </location>
</feature>
<evidence type="ECO:0000313" key="11">
    <source>
        <dbReference type="EMBL" id="CAK9863186.1"/>
    </source>
</evidence>
<evidence type="ECO:0000256" key="5">
    <source>
        <dbReference type="ARBA" id="ARBA00022840"/>
    </source>
</evidence>
<feature type="region of interest" description="Disordered" evidence="8">
    <location>
        <begin position="373"/>
        <end position="395"/>
    </location>
</feature>
<feature type="transmembrane region" description="Helical" evidence="9">
    <location>
        <begin position="533"/>
        <end position="557"/>
    </location>
</feature>
<evidence type="ECO:0000256" key="2">
    <source>
        <dbReference type="ARBA" id="ARBA00022448"/>
    </source>
</evidence>
<dbReference type="EMBL" id="OZ023714">
    <property type="protein sequence ID" value="CAK9863186.1"/>
    <property type="molecule type" value="Genomic_DNA"/>
</dbReference>
<dbReference type="PANTHER" id="PTHR48041">
    <property type="entry name" value="ABC TRANSPORTER G FAMILY MEMBER 28"/>
    <property type="match status" value="1"/>
</dbReference>
<dbReference type="InterPro" id="IPR003439">
    <property type="entry name" value="ABC_transporter-like_ATP-bd"/>
</dbReference>
<feature type="transmembrane region" description="Helical" evidence="9">
    <location>
        <begin position="459"/>
        <end position="480"/>
    </location>
</feature>
<dbReference type="PROSITE" id="PS50893">
    <property type="entry name" value="ABC_TRANSPORTER_2"/>
    <property type="match status" value="1"/>
</dbReference>
<name>A0ABP1ALC9_9BRYO</name>
<evidence type="ECO:0000256" key="4">
    <source>
        <dbReference type="ARBA" id="ARBA00022741"/>
    </source>
</evidence>
<proteinExistence type="predicted"/>
<feature type="domain" description="ABC transporter" evidence="10">
    <location>
        <begin position="82"/>
        <end position="323"/>
    </location>
</feature>
<dbReference type="Gene3D" id="3.40.50.300">
    <property type="entry name" value="P-loop containing nucleotide triphosphate hydrolases"/>
    <property type="match status" value="1"/>
</dbReference>
<feature type="transmembrane region" description="Helical" evidence="9">
    <location>
        <begin position="672"/>
        <end position="695"/>
    </location>
</feature>
<evidence type="ECO:0000256" key="7">
    <source>
        <dbReference type="ARBA" id="ARBA00023136"/>
    </source>
</evidence>
<dbReference type="InterPro" id="IPR027417">
    <property type="entry name" value="P-loop_NTPase"/>
</dbReference>
<evidence type="ECO:0000256" key="6">
    <source>
        <dbReference type="ARBA" id="ARBA00022989"/>
    </source>
</evidence>
<dbReference type="PROSITE" id="PS00211">
    <property type="entry name" value="ABC_TRANSPORTER_1"/>
    <property type="match status" value="1"/>
</dbReference>
<dbReference type="InterPro" id="IPR003593">
    <property type="entry name" value="AAA+_ATPase"/>
</dbReference>
<dbReference type="Pfam" id="PF00005">
    <property type="entry name" value="ABC_tran"/>
    <property type="match status" value="1"/>
</dbReference>
<evidence type="ECO:0000256" key="8">
    <source>
        <dbReference type="SAM" id="MobiDB-lite"/>
    </source>
</evidence>
<gene>
    <name evidence="11" type="ORF">CSSPJE1EN2_LOCUS6181</name>
</gene>
<evidence type="ECO:0000259" key="10">
    <source>
        <dbReference type="PROSITE" id="PS50893"/>
    </source>
</evidence>
<keyword evidence="6 9" id="KW-1133">Transmembrane helix</keyword>
<dbReference type="SMART" id="SM00382">
    <property type="entry name" value="AAA"/>
    <property type="match status" value="1"/>
</dbReference>
<evidence type="ECO:0000313" key="12">
    <source>
        <dbReference type="Proteomes" id="UP001497522"/>
    </source>
</evidence>
<keyword evidence="12" id="KW-1185">Reference proteome</keyword>
<dbReference type="PANTHER" id="PTHR48041:SF100">
    <property type="entry name" value="ABC TRANSPORTER-LIKE"/>
    <property type="match status" value="1"/>
</dbReference>
<keyword evidence="4" id="KW-0547">Nucleotide-binding</keyword>
<dbReference type="Pfam" id="PF01061">
    <property type="entry name" value="ABC2_membrane"/>
    <property type="match status" value="1"/>
</dbReference>
<evidence type="ECO:0000256" key="9">
    <source>
        <dbReference type="SAM" id="Phobius"/>
    </source>
</evidence>
<comment type="subcellular location">
    <subcellularLocation>
        <location evidence="1">Membrane</location>
        <topology evidence="1">Multi-pass membrane protein</topology>
    </subcellularLocation>
</comment>
<keyword evidence="3 9" id="KW-0812">Transmembrane</keyword>
<dbReference type="InterPro" id="IPR013525">
    <property type="entry name" value="ABC2_TM"/>
</dbReference>
<evidence type="ECO:0000256" key="3">
    <source>
        <dbReference type="ARBA" id="ARBA00022692"/>
    </source>
</evidence>